<keyword evidence="5" id="KW-0539">Nucleus</keyword>
<dbReference type="EMBL" id="APWK03000011">
    <property type="protein sequence ID" value="PHH55478.1"/>
    <property type="molecule type" value="Genomic_DNA"/>
</dbReference>
<feature type="compositionally biased region" description="Low complexity" evidence="6">
    <location>
        <begin position="282"/>
        <end position="293"/>
    </location>
</feature>
<evidence type="ECO:0000256" key="3">
    <source>
        <dbReference type="ARBA" id="ARBA00023125"/>
    </source>
</evidence>
<dbReference type="GO" id="GO:0008270">
    <property type="term" value="F:zinc ion binding"/>
    <property type="evidence" value="ECO:0007669"/>
    <property type="project" value="InterPro"/>
</dbReference>
<sequence length="864" mass="95238">MAAPRPVQHSIQPEPTKSSTNMSPNPVSAPGLGPAGPEAYLPAPYGKACAECVKTKRKCMLPTSSGECQRCHRLHKVCHRPPTTGVRKRATGSRASSRAALEEKLDNLVNLLQQKSGGQSAAPQPATISAAVSAAVAIPDVSSTPGSSVSALSPGRIGVGGPDDTGSASNDAACLTAPSPNRATLQDLAEASVSASSTVPLARQPDLTQSSLKPAQQARQQQQRNQKPPLPPLPQPYQLQQQQQQQQQPQQSQQQQHSKPSSNAPQPLYHTRNTHLVPLQPPAQQTSTQPPLQHDSARPQQSSMYPYSILSVSSLGSQMPSPASIPPSTTKRAVMPNIFNPAREFINNYIQDDILNHKNSATETPSWVPRDFTPQEEEAMFNRFRTENMKYFPYVYIPSNTSASCVKNERPFLWLAIVSVTSKITSVQSHMSKLIREVISQLIMTDQSATLDVLQGLVVFLGWGNHQMSNQLKPFMCLYINITMGILSVMNINKTHNEYLTSQDPNPPPSFSDREMDEKRAALGCYFISSSLSYFLHLGSSIPSIPWMPYMEEYLLEIALKQDSPYDNILVIMTRCQLVTMEATKLFREINDRNDSKTGPTITTQTMQCKMLQSRISEIKEMIAPEIRDNYIIQSVVTTAEIAIYDVSCWDIPPSEPWVNTERVNILSQCFHLLRNWFDSFFRVPVKLYMSLPFNVWFQAFRNCCILCKLTTIDQKGWDRAYVRQTLDVIAVTERISNNFASAASEAGIVVDTSPGDDVFSRSRRPLFHMRSAWESHLIKITGTAFPSTFGAGIGAITPTDSTLDNNGQVVGAPGVVTSSFTANTQATATTTSGPVSQPLGEAISLDFGIDFDWFSDIYSYGRI</sequence>
<dbReference type="GO" id="GO:0000981">
    <property type="term" value="F:DNA-binding transcription factor activity, RNA polymerase II-specific"/>
    <property type="evidence" value="ECO:0007669"/>
    <property type="project" value="InterPro"/>
</dbReference>
<evidence type="ECO:0000256" key="6">
    <source>
        <dbReference type="SAM" id="MobiDB-lite"/>
    </source>
</evidence>
<reference evidence="7 8" key="1">
    <citation type="journal article" date="2013" name="Fungal Biol.">
        <title>Analysis of microsatellite markers in the genome of the plant pathogen Ceratocystis fimbriata.</title>
        <authorList>
            <person name="Simpson M.C."/>
            <person name="Wilken P.M."/>
            <person name="Coetzee M.P."/>
            <person name="Wingfield M.J."/>
            <person name="Wingfield B.D."/>
        </authorList>
    </citation>
    <scope>NUCLEOTIDE SEQUENCE [LARGE SCALE GENOMIC DNA]</scope>
    <source>
        <strain evidence="7 8">CBS 114723</strain>
    </source>
</reference>
<evidence type="ECO:0000313" key="8">
    <source>
        <dbReference type="Proteomes" id="UP000222788"/>
    </source>
</evidence>
<comment type="caution">
    <text evidence="7">The sequence shown here is derived from an EMBL/GenBank/DDBJ whole genome shotgun (WGS) entry which is preliminary data.</text>
</comment>
<dbReference type="InterPro" id="IPR051089">
    <property type="entry name" value="prtT"/>
</dbReference>
<evidence type="ECO:0000256" key="1">
    <source>
        <dbReference type="ARBA" id="ARBA00004123"/>
    </source>
</evidence>
<gene>
    <name evidence="7" type="ORF">CFIMG_000501RA</name>
</gene>
<feature type="compositionally biased region" description="Polar residues" evidence="6">
    <location>
        <begin position="9"/>
        <end position="26"/>
    </location>
</feature>
<dbReference type="InterPro" id="IPR036864">
    <property type="entry name" value="Zn2-C6_fun-type_DNA-bd_sf"/>
</dbReference>
<evidence type="ECO:0000256" key="5">
    <source>
        <dbReference type="ARBA" id="ARBA00023242"/>
    </source>
</evidence>
<dbReference type="Gene3D" id="4.10.240.10">
    <property type="entry name" value="Zn(2)-C6 fungal-type DNA-binding domain"/>
    <property type="match status" value="1"/>
</dbReference>
<dbReference type="OrthoDB" id="1600564at2759"/>
<organism evidence="7 8">
    <name type="scientific">Ceratocystis fimbriata CBS 114723</name>
    <dbReference type="NCBI Taxonomy" id="1035309"/>
    <lineage>
        <taxon>Eukaryota</taxon>
        <taxon>Fungi</taxon>
        <taxon>Dikarya</taxon>
        <taxon>Ascomycota</taxon>
        <taxon>Pezizomycotina</taxon>
        <taxon>Sordariomycetes</taxon>
        <taxon>Hypocreomycetidae</taxon>
        <taxon>Microascales</taxon>
        <taxon>Ceratocystidaceae</taxon>
        <taxon>Ceratocystis</taxon>
    </lineage>
</organism>
<keyword evidence="8" id="KW-1185">Reference proteome</keyword>
<name>A0A2C5X7J0_9PEZI</name>
<accession>A0A2C5X7J0</accession>
<reference evidence="7 8" key="2">
    <citation type="journal article" date="2013" name="IMA Fungus">
        <title>IMA Genome-F 1: Ceratocystis fimbriata: Draft nuclear genome sequence for the plant pathogen, Ceratocystis fimbriata.</title>
        <authorList>
            <person name="Wilken P.M."/>
            <person name="Steenkamp E.T."/>
            <person name="Wingfield M.J."/>
            <person name="de Beer Z.W."/>
            <person name="Wingfield B.D."/>
        </authorList>
    </citation>
    <scope>NUCLEOTIDE SEQUENCE [LARGE SCALE GENOMIC DNA]</scope>
    <source>
        <strain evidence="7 8">CBS 114723</strain>
    </source>
</reference>
<dbReference type="AlphaFoldDB" id="A0A2C5X7J0"/>
<dbReference type="GO" id="GO:0000976">
    <property type="term" value="F:transcription cis-regulatory region binding"/>
    <property type="evidence" value="ECO:0007669"/>
    <property type="project" value="TreeGrafter"/>
</dbReference>
<evidence type="ECO:0000256" key="4">
    <source>
        <dbReference type="ARBA" id="ARBA00023163"/>
    </source>
</evidence>
<dbReference type="GO" id="GO:0005634">
    <property type="term" value="C:nucleus"/>
    <property type="evidence" value="ECO:0007669"/>
    <property type="project" value="UniProtKB-SubCell"/>
</dbReference>
<feature type="compositionally biased region" description="Low complexity" evidence="6">
    <location>
        <begin position="236"/>
        <end position="256"/>
    </location>
</feature>
<evidence type="ECO:0000313" key="7">
    <source>
        <dbReference type="EMBL" id="PHH55478.1"/>
    </source>
</evidence>
<dbReference type="Proteomes" id="UP000222788">
    <property type="component" value="Unassembled WGS sequence"/>
</dbReference>
<feature type="compositionally biased region" description="Low complexity" evidence="6">
    <location>
        <begin position="211"/>
        <end position="227"/>
    </location>
</feature>
<keyword evidence="3" id="KW-0238">DNA-binding</keyword>
<keyword evidence="4" id="KW-0804">Transcription</keyword>
<protein>
    <recommendedName>
        <fullName evidence="9">Zn(2)-C6 fungal-type domain-containing protein</fullName>
    </recommendedName>
</protein>
<feature type="compositionally biased region" description="Polar residues" evidence="6">
    <location>
        <begin position="141"/>
        <end position="151"/>
    </location>
</feature>
<keyword evidence="2" id="KW-0805">Transcription regulation</keyword>
<dbReference type="STRING" id="1035309.A0A2C5X7J0"/>
<proteinExistence type="predicted"/>
<dbReference type="PANTHER" id="PTHR31845">
    <property type="entry name" value="FINGER DOMAIN PROTEIN, PUTATIVE-RELATED"/>
    <property type="match status" value="1"/>
</dbReference>
<feature type="region of interest" description="Disordered" evidence="6">
    <location>
        <begin position="141"/>
        <end position="178"/>
    </location>
</feature>
<feature type="region of interest" description="Disordered" evidence="6">
    <location>
        <begin position="1"/>
        <end position="37"/>
    </location>
</feature>
<comment type="subcellular location">
    <subcellularLocation>
        <location evidence="1">Nucleus</location>
    </subcellularLocation>
</comment>
<dbReference type="PANTHER" id="PTHR31845:SF32">
    <property type="entry name" value="MISCELLANEOUS ZN(II)2CYS6 TRANSCRIPTION FACTOR (EUROFUNG)-RELATED"/>
    <property type="match status" value="1"/>
</dbReference>
<feature type="region of interest" description="Disordered" evidence="6">
    <location>
        <begin position="196"/>
        <end position="301"/>
    </location>
</feature>
<evidence type="ECO:0000256" key="2">
    <source>
        <dbReference type="ARBA" id="ARBA00023015"/>
    </source>
</evidence>
<evidence type="ECO:0008006" key="9">
    <source>
        <dbReference type="Google" id="ProtNLM"/>
    </source>
</evidence>